<dbReference type="PANTHER" id="PTHR39585">
    <property type="entry name" value="FAD ASSEMBLY FACTOR SDHE"/>
    <property type="match status" value="1"/>
</dbReference>
<accession>A0A656HBZ2</accession>
<evidence type="ECO:0000313" key="6">
    <source>
        <dbReference type="EMBL" id="EIJ32970.1"/>
    </source>
</evidence>
<evidence type="ECO:0000256" key="4">
    <source>
        <dbReference type="ARBA" id="ARBA00022490"/>
    </source>
</evidence>
<dbReference type="AlphaFoldDB" id="A0A656HBZ2"/>
<dbReference type="Gene3D" id="1.10.150.250">
    <property type="entry name" value="Flavinator of succinate dehydrogenase"/>
    <property type="match status" value="1"/>
</dbReference>
<organism evidence="6 7">
    <name type="scientific">Thiothrix nivea (strain ATCC 35100 / DSM 5205 / JP2)</name>
    <dbReference type="NCBI Taxonomy" id="870187"/>
    <lineage>
        <taxon>Bacteria</taxon>
        <taxon>Pseudomonadati</taxon>
        <taxon>Pseudomonadota</taxon>
        <taxon>Gammaproteobacteria</taxon>
        <taxon>Thiotrichales</taxon>
        <taxon>Thiotrichaceae</taxon>
        <taxon>Thiothrix</taxon>
    </lineage>
</organism>
<evidence type="ECO:0000256" key="2">
    <source>
        <dbReference type="ARBA" id="ARBA00008571"/>
    </source>
</evidence>
<proteinExistence type="inferred from homology"/>
<comment type="subcellular location">
    <subcellularLocation>
        <location evidence="1">Cytoplasm</location>
    </subcellularLocation>
</comment>
<dbReference type="GO" id="GO:0005737">
    <property type="term" value="C:cytoplasm"/>
    <property type="evidence" value="ECO:0007669"/>
    <property type="project" value="UniProtKB-SubCell"/>
</dbReference>
<dbReference type="RefSeq" id="WP_002706933.1">
    <property type="nucleotide sequence ID" value="NZ_JH651384.1"/>
</dbReference>
<dbReference type="Pfam" id="PF03937">
    <property type="entry name" value="Sdh5"/>
    <property type="match status" value="1"/>
</dbReference>
<protein>
    <recommendedName>
        <fullName evidence="3">FAD assembly factor SdhE</fullName>
    </recommendedName>
</protein>
<evidence type="ECO:0000256" key="5">
    <source>
        <dbReference type="ARBA" id="ARBA00023186"/>
    </source>
</evidence>
<evidence type="ECO:0000313" key="7">
    <source>
        <dbReference type="Proteomes" id="UP000005317"/>
    </source>
</evidence>
<evidence type="ECO:0000256" key="3">
    <source>
        <dbReference type="ARBA" id="ARBA00019418"/>
    </source>
</evidence>
<dbReference type="Proteomes" id="UP000005317">
    <property type="component" value="Unassembled WGS sequence"/>
</dbReference>
<dbReference type="InterPro" id="IPR050531">
    <property type="entry name" value="SdhE_FAD_assembly_factor"/>
</dbReference>
<dbReference type="InterPro" id="IPR005631">
    <property type="entry name" value="SDH"/>
</dbReference>
<gene>
    <name evidence="6" type="ORF">Thini_0312</name>
</gene>
<name>A0A656HBZ2_THINJ</name>
<keyword evidence="7" id="KW-1185">Reference proteome</keyword>
<dbReference type="InterPro" id="IPR036714">
    <property type="entry name" value="SDH_sf"/>
</dbReference>
<dbReference type="PANTHER" id="PTHR39585:SF1">
    <property type="entry name" value="FAD ASSEMBLY FACTOR SDHE"/>
    <property type="match status" value="1"/>
</dbReference>
<keyword evidence="5" id="KW-0143">Chaperone</keyword>
<keyword evidence="4" id="KW-0963">Cytoplasm</keyword>
<reference evidence="7" key="1">
    <citation type="journal article" date="2011" name="Stand. Genomic Sci.">
        <title>Genome sequence of the filamentous, gliding Thiothrix nivea neotype strain (JP2(T)).</title>
        <authorList>
            <person name="Lapidus A."/>
            <person name="Nolan M."/>
            <person name="Lucas S."/>
            <person name="Glavina Del Rio T."/>
            <person name="Tice H."/>
            <person name="Cheng J.F."/>
            <person name="Tapia R."/>
            <person name="Han C."/>
            <person name="Goodwin L."/>
            <person name="Pitluck S."/>
            <person name="Liolios K."/>
            <person name="Pagani I."/>
            <person name="Ivanova N."/>
            <person name="Huntemann M."/>
            <person name="Mavromatis K."/>
            <person name="Mikhailova N."/>
            <person name="Pati A."/>
            <person name="Chen A."/>
            <person name="Palaniappan K."/>
            <person name="Land M."/>
            <person name="Brambilla E.M."/>
            <person name="Rohde M."/>
            <person name="Abt B."/>
            <person name="Verbarg S."/>
            <person name="Goker M."/>
            <person name="Bristow J."/>
            <person name="Eisen J.A."/>
            <person name="Markowitz V."/>
            <person name="Hugenholtz P."/>
            <person name="Kyrpides N.C."/>
            <person name="Klenk H.P."/>
            <person name="Woyke T."/>
        </authorList>
    </citation>
    <scope>NUCLEOTIDE SEQUENCE [LARGE SCALE GENOMIC DNA]</scope>
    <source>
        <strain evidence="7">ATCC 35100 / DSM 5205 / JP2</strain>
    </source>
</reference>
<dbReference type="OrthoDB" id="9180899at2"/>
<evidence type="ECO:0000256" key="1">
    <source>
        <dbReference type="ARBA" id="ARBA00004496"/>
    </source>
</evidence>
<sequence>MSELSRLKMRCRRGMKELDVVFQHYLETYYPSASPEDIQHLDELLDMQDPLLFGMVLGLDPVPNAYASLIEQLRKAHD</sequence>
<dbReference type="SUPFAM" id="SSF109910">
    <property type="entry name" value="YgfY-like"/>
    <property type="match status" value="1"/>
</dbReference>
<dbReference type="GO" id="GO:0006105">
    <property type="term" value="P:succinate metabolic process"/>
    <property type="evidence" value="ECO:0007669"/>
    <property type="project" value="TreeGrafter"/>
</dbReference>
<comment type="similarity">
    <text evidence="2">Belongs to the SdhE FAD assembly factor family.</text>
</comment>
<dbReference type="EMBL" id="JH651384">
    <property type="protein sequence ID" value="EIJ32970.1"/>
    <property type="molecule type" value="Genomic_DNA"/>
</dbReference>